<dbReference type="Gene3D" id="3.30.420.40">
    <property type="match status" value="1"/>
</dbReference>
<dbReference type="FunFam" id="3.30.420.150:FF:000007">
    <property type="entry name" value="Retrograde regulation protein 2"/>
    <property type="match status" value="1"/>
</dbReference>
<accession>A0A218ZHU3</accession>
<dbReference type="InParanoid" id="A0A218ZHU3"/>
<evidence type="ECO:0000313" key="5">
    <source>
        <dbReference type="Proteomes" id="UP000242519"/>
    </source>
</evidence>
<dbReference type="InterPro" id="IPR043129">
    <property type="entry name" value="ATPase_NBD"/>
</dbReference>
<dbReference type="FunCoup" id="A0A218ZHU3">
    <property type="interactions" value="243"/>
</dbReference>
<reference evidence="4 5" key="1">
    <citation type="submission" date="2017-04" db="EMBL/GenBank/DDBJ databases">
        <title>Draft genome sequence of Marssonina coronaria NL1: causal agent of apple blotch.</title>
        <authorList>
            <person name="Cheng Q."/>
        </authorList>
    </citation>
    <scope>NUCLEOTIDE SEQUENCE [LARGE SCALE GENOMIC DNA]</scope>
    <source>
        <strain evidence="4 5">NL1</strain>
    </source>
</reference>
<evidence type="ECO:0000259" key="2">
    <source>
        <dbReference type="Pfam" id="PF02541"/>
    </source>
</evidence>
<dbReference type="Gene3D" id="3.30.420.150">
    <property type="entry name" value="Exopolyphosphatase. Domain 2"/>
    <property type="match status" value="1"/>
</dbReference>
<dbReference type="InterPro" id="IPR003695">
    <property type="entry name" value="Ppx_GppA_N"/>
</dbReference>
<dbReference type="Pfam" id="PF23566">
    <property type="entry name" value="RTG2_C"/>
    <property type="match status" value="1"/>
</dbReference>
<dbReference type="PANTHER" id="PTHR30005:SF0">
    <property type="entry name" value="RETROGRADE REGULATION PROTEIN 2"/>
    <property type="match status" value="1"/>
</dbReference>
<evidence type="ECO:0000259" key="3">
    <source>
        <dbReference type="Pfam" id="PF23566"/>
    </source>
</evidence>
<evidence type="ECO:0000313" key="4">
    <source>
        <dbReference type="EMBL" id="OWP07180.1"/>
    </source>
</evidence>
<evidence type="ECO:0000256" key="1">
    <source>
        <dbReference type="SAM" id="MobiDB-lite"/>
    </source>
</evidence>
<dbReference type="Gene3D" id="1.10.3210.10">
    <property type="entry name" value="Hypothetical protein af1432"/>
    <property type="match status" value="1"/>
</dbReference>
<feature type="domain" description="RTG2 C-terminal" evidence="3">
    <location>
        <begin position="369"/>
        <end position="593"/>
    </location>
</feature>
<dbReference type="OrthoDB" id="2014654at2759"/>
<proteinExistence type="predicted"/>
<keyword evidence="5" id="KW-1185">Reference proteome</keyword>
<dbReference type="AlphaFoldDB" id="A0A218ZHU3"/>
<dbReference type="InterPro" id="IPR050273">
    <property type="entry name" value="GppA/Ppx_hydrolase"/>
</dbReference>
<feature type="region of interest" description="Disordered" evidence="1">
    <location>
        <begin position="1"/>
        <end position="21"/>
    </location>
</feature>
<dbReference type="Pfam" id="PF02541">
    <property type="entry name" value="Ppx-GppA"/>
    <property type="match status" value="1"/>
</dbReference>
<sequence length="600" mass="66398">MGGGPERMSFAEGHAIEQRSKGDKNLRGVVDMGSNGIRFSVSSLAPPTSRILPTLVSYRLDISLYSAQYDDETGERIPIPDDIINLIIAALMRFRVICRDLKVPEKHIRIVATEATRTAVNSVEYRKAIKEATGLEVEMLGKEEEGYVGALGVASGFSTVSGIVMDLGGGSTQITWMRSTDGKVQVSPKGSISFPYGAAALTKKLEDLRKGKSDEDGDAAVSRLREEMEENFRRAYDELEIPDDMVAKAKTQGGFPLYLSGGGFRGWGYLLLYMGQIHGRHYPISIINGYRASKEKFQDVERLKKVAREAKKIFRVSDRRRAQVPAVAFLVNVLTEALPHGIKEAHFCQGGVREGVLFRELPQDVRDEDPLEVATQNYGRKSADALSSLLLNSIPTTSKKDGGRAFPESISKHVIHAFANVLYVHAHMSKEIASTAALYCTSSGFMASAHGVSHSDRALLGLMLEERYEGELPPREADFKLSLQSILTPEEIWWTRYLGAVGLLISKIYPAGNFDEDEPRIKISSEWASGFGKNDDKEGLRLTLYIKKIKNDPMMLKEALNDHVGNIHKVGKHKNWIGGANGWGMSINIKIEEVQSMVQY</sequence>
<protein>
    <submittedName>
        <fullName evidence="4">Uncharacterized protein</fullName>
    </submittedName>
</protein>
<dbReference type="InterPro" id="IPR057512">
    <property type="entry name" value="RTG2_C"/>
</dbReference>
<name>A0A218ZHU3_9HELO</name>
<gene>
    <name evidence="4" type="ORF">B2J93_1953</name>
</gene>
<comment type="caution">
    <text evidence="4">The sequence shown here is derived from an EMBL/GenBank/DDBJ whole genome shotgun (WGS) entry which is preliminary data.</text>
</comment>
<feature type="domain" description="Ppx/GppA phosphatase N-terminal" evidence="2">
    <location>
        <begin position="60"/>
        <end position="363"/>
    </location>
</feature>
<dbReference type="GO" id="GO:0006357">
    <property type="term" value="P:regulation of transcription by RNA polymerase II"/>
    <property type="evidence" value="ECO:0007669"/>
    <property type="project" value="TreeGrafter"/>
</dbReference>
<dbReference type="FunFam" id="3.30.420.40:FF:000191">
    <property type="entry name" value="Retrograde regulation protein 2"/>
    <property type="match status" value="1"/>
</dbReference>
<dbReference type="EMBL" id="MZNU01000019">
    <property type="protein sequence ID" value="OWP07180.1"/>
    <property type="molecule type" value="Genomic_DNA"/>
</dbReference>
<dbReference type="Proteomes" id="UP000242519">
    <property type="component" value="Unassembled WGS sequence"/>
</dbReference>
<dbReference type="SUPFAM" id="SSF53067">
    <property type="entry name" value="Actin-like ATPase domain"/>
    <property type="match status" value="2"/>
</dbReference>
<dbReference type="PANTHER" id="PTHR30005">
    <property type="entry name" value="EXOPOLYPHOSPHATASE"/>
    <property type="match status" value="1"/>
</dbReference>
<organism evidence="4 5">
    <name type="scientific">Diplocarpon coronariae</name>
    <dbReference type="NCBI Taxonomy" id="2795749"/>
    <lineage>
        <taxon>Eukaryota</taxon>
        <taxon>Fungi</taxon>
        <taxon>Dikarya</taxon>
        <taxon>Ascomycota</taxon>
        <taxon>Pezizomycotina</taxon>
        <taxon>Leotiomycetes</taxon>
        <taxon>Helotiales</taxon>
        <taxon>Drepanopezizaceae</taxon>
        <taxon>Diplocarpon</taxon>
    </lineage>
</organism>